<keyword evidence="2" id="KW-1185">Reference proteome</keyword>
<reference evidence="1 2" key="1">
    <citation type="journal article" date="2019" name="Sci. Rep.">
        <title>Orb-weaving spider Araneus ventricosus genome elucidates the spidroin gene catalogue.</title>
        <authorList>
            <person name="Kono N."/>
            <person name="Nakamura H."/>
            <person name="Ohtoshi R."/>
            <person name="Moran D.A.P."/>
            <person name="Shinohara A."/>
            <person name="Yoshida Y."/>
            <person name="Fujiwara M."/>
            <person name="Mori M."/>
            <person name="Tomita M."/>
            <person name="Arakawa K."/>
        </authorList>
    </citation>
    <scope>NUCLEOTIDE SEQUENCE [LARGE SCALE GENOMIC DNA]</scope>
</reference>
<gene>
    <name evidence="1" type="ORF">AVEN_177895_1</name>
</gene>
<protein>
    <submittedName>
        <fullName evidence="1">Uncharacterized protein</fullName>
    </submittedName>
</protein>
<proteinExistence type="predicted"/>
<dbReference type="AlphaFoldDB" id="A0A4Y2CHW3"/>
<evidence type="ECO:0000313" key="2">
    <source>
        <dbReference type="Proteomes" id="UP000499080"/>
    </source>
</evidence>
<dbReference type="Proteomes" id="UP000499080">
    <property type="component" value="Unassembled WGS sequence"/>
</dbReference>
<dbReference type="OrthoDB" id="6752631at2759"/>
<dbReference type="EMBL" id="BGPR01086534">
    <property type="protein sequence ID" value="GBM03769.1"/>
    <property type="molecule type" value="Genomic_DNA"/>
</dbReference>
<evidence type="ECO:0000313" key="1">
    <source>
        <dbReference type="EMBL" id="GBM03769.1"/>
    </source>
</evidence>
<accession>A0A4Y2CHW3</accession>
<sequence>MEWKSGECMKWCSSGVSEKSESVSGKCKVYGSAGNEVRIDSSGNAVGRQTPRLPCDILFGRPSETPSSPIEYDKLRHVEKRTCVCQEMELNWRRNE</sequence>
<comment type="caution">
    <text evidence="1">The sequence shown here is derived from an EMBL/GenBank/DDBJ whole genome shotgun (WGS) entry which is preliminary data.</text>
</comment>
<organism evidence="1 2">
    <name type="scientific">Araneus ventricosus</name>
    <name type="common">Orbweaver spider</name>
    <name type="synonym">Epeira ventricosa</name>
    <dbReference type="NCBI Taxonomy" id="182803"/>
    <lineage>
        <taxon>Eukaryota</taxon>
        <taxon>Metazoa</taxon>
        <taxon>Ecdysozoa</taxon>
        <taxon>Arthropoda</taxon>
        <taxon>Chelicerata</taxon>
        <taxon>Arachnida</taxon>
        <taxon>Araneae</taxon>
        <taxon>Araneomorphae</taxon>
        <taxon>Entelegynae</taxon>
        <taxon>Araneoidea</taxon>
        <taxon>Araneidae</taxon>
        <taxon>Araneus</taxon>
    </lineage>
</organism>
<name>A0A4Y2CHW3_ARAVE</name>